<evidence type="ECO:0000313" key="1">
    <source>
        <dbReference type="EMBL" id="JAD58815.1"/>
    </source>
</evidence>
<proteinExistence type="predicted"/>
<name>A0A0A9BC61_ARUDO</name>
<reference evidence="1" key="1">
    <citation type="submission" date="2014-09" db="EMBL/GenBank/DDBJ databases">
        <authorList>
            <person name="Magalhaes I.L.F."/>
            <person name="Oliveira U."/>
            <person name="Santos F.R."/>
            <person name="Vidigal T.H.D.A."/>
            <person name="Brescovit A.D."/>
            <person name="Santos A.J."/>
        </authorList>
    </citation>
    <scope>NUCLEOTIDE SEQUENCE</scope>
    <source>
        <tissue evidence="1">Shoot tissue taken approximately 20 cm above the soil surface</tissue>
    </source>
</reference>
<accession>A0A0A9BC61</accession>
<organism evidence="1">
    <name type="scientific">Arundo donax</name>
    <name type="common">Giant reed</name>
    <name type="synonym">Donax arundinaceus</name>
    <dbReference type="NCBI Taxonomy" id="35708"/>
    <lineage>
        <taxon>Eukaryota</taxon>
        <taxon>Viridiplantae</taxon>
        <taxon>Streptophyta</taxon>
        <taxon>Embryophyta</taxon>
        <taxon>Tracheophyta</taxon>
        <taxon>Spermatophyta</taxon>
        <taxon>Magnoliopsida</taxon>
        <taxon>Liliopsida</taxon>
        <taxon>Poales</taxon>
        <taxon>Poaceae</taxon>
        <taxon>PACMAD clade</taxon>
        <taxon>Arundinoideae</taxon>
        <taxon>Arundineae</taxon>
        <taxon>Arundo</taxon>
    </lineage>
</organism>
<reference evidence="1" key="2">
    <citation type="journal article" date="2015" name="Data Brief">
        <title>Shoot transcriptome of the giant reed, Arundo donax.</title>
        <authorList>
            <person name="Barrero R.A."/>
            <person name="Guerrero F.D."/>
            <person name="Moolhuijzen P."/>
            <person name="Goolsby J.A."/>
            <person name="Tidwell J."/>
            <person name="Bellgard S.E."/>
            <person name="Bellgard M.I."/>
        </authorList>
    </citation>
    <scope>NUCLEOTIDE SEQUENCE</scope>
    <source>
        <tissue evidence="1">Shoot tissue taken approximately 20 cm above the soil surface</tissue>
    </source>
</reference>
<protein>
    <submittedName>
        <fullName evidence="1">Uncharacterized protein</fullName>
    </submittedName>
</protein>
<dbReference type="EMBL" id="GBRH01239080">
    <property type="protein sequence ID" value="JAD58815.1"/>
    <property type="molecule type" value="Transcribed_RNA"/>
</dbReference>
<sequence>MHCLTGIISFLPSF</sequence>